<reference evidence="1 2" key="1">
    <citation type="journal article" date="2017" name="Nat. Microbiol.">
        <title>Natural product diversity associated with the nematode symbionts Photorhabdus and Xenorhabdus.</title>
        <authorList>
            <person name="Tobias N.J."/>
            <person name="Wolff H."/>
            <person name="Djahanschiri B."/>
            <person name="Grundmann F."/>
            <person name="Kronenwerth M."/>
            <person name="Shi Y.M."/>
            <person name="Simonyi S."/>
            <person name="Grun P."/>
            <person name="Shapiro-Ilan D."/>
            <person name="Pidot S.J."/>
            <person name="Stinear T.P."/>
            <person name="Ebersberger I."/>
            <person name="Bode H.B."/>
        </authorList>
    </citation>
    <scope>NUCLEOTIDE SEQUENCE [LARGE SCALE GENOMIC DNA]</scope>
    <source>
        <strain evidence="1 2">DSM 17907</strain>
    </source>
</reference>
<protein>
    <submittedName>
        <fullName evidence="1">Uncharacterized protein</fullName>
    </submittedName>
</protein>
<evidence type="ECO:0000313" key="2">
    <source>
        <dbReference type="Proteomes" id="UP000221101"/>
    </source>
</evidence>
<name>A0A2D0KQG1_9GAMM</name>
<proteinExistence type="predicted"/>
<keyword evidence="2" id="KW-1185">Reference proteome</keyword>
<dbReference type="AlphaFoldDB" id="A0A2D0KQG1"/>
<sequence>MPVHQLNGLAGQCPLDVGDKFVKVQDMLGAGFAEINTTLLTRAQIIQEALTSQPDQFPGHNLTRNDPFGIANAI</sequence>
<accession>A0A2D0KQG1</accession>
<organism evidence="1 2">
    <name type="scientific">Xenorhabdus kozodoii</name>
    <dbReference type="NCBI Taxonomy" id="351676"/>
    <lineage>
        <taxon>Bacteria</taxon>
        <taxon>Pseudomonadati</taxon>
        <taxon>Pseudomonadota</taxon>
        <taxon>Gammaproteobacteria</taxon>
        <taxon>Enterobacterales</taxon>
        <taxon>Morganellaceae</taxon>
        <taxon>Xenorhabdus</taxon>
    </lineage>
</organism>
<gene>
    <name evidence="1" type="ORF">Xkoz_03848</name>
</gene>
<evidence type="ECO:0000313" key="1">
    <source>
        <dbReference type="EMBL" id="PHM65628.1"/>
    </source>
</evidence>
<dbReference type="Proteomes" id="UP000221101">
    <property type="component" value="Unassembled WGS sequence"/>
</dbReference>
<dbReference type="EMBL" id="NJCX01000096">
    <property type="protein sequence ID" value="PHM65628.1"/>
    <property type="molecule type" value="Genomic_DNA"/>
</dbReference>
<comment type="caution">
    <text evidence="1">The sequence shown here is derived from an EMBL/GenBank/DDBJ whole genome shotgun (WGS) entry which is preliminary data.</text>
</comment>